<accession>A0A0B1Z2S7</accession>
<reference evidence="2" key="1">
    <citation type="submission" date="2015-03" db="EMBL/GenBank/DDBJ databases">
        <title>Pseudomonas frederiksbergensis hydrocarbon degrader.</title>
        <authorList>
            <person name="Brown L.M."/>
            <person name="Ruiz O.N."/>
            <person name="Mueller S."/>
            <person name="Gunasekera T.S."/>
        </authorList>
    </citation>
    <scope>NUCLEOTIDE SEQUENCE [LARGE SCALE GENOMIC DNA]</scope>
    <source>
        <strain evidence="2">SI8</strain>
    </source>
</reference>
<sequence>MNSQALVLHRRVKTIDQGTLHCRELELRLAEDGQHVLLSRYVEWYDPQQPSLCATQHYRVPLASMIRWMINNGEQGSAP</sequence>
<comment type="caution">
    <text evidence="1">The sequence shown here is derived from an EMBL/GenBank/DDBJ whole genome shotgun (WGS) entry which is preliminary data.</text>
</comment>
<organism evidence="1 2">
    <name type="scientific">Pseudomonas frederiksbergensis</name>
    <dbReference type="NCBI Taxonomy" id="104087"/>
    <lineage>
        <taxon>Bacteria</taxon>
        <taxon>Pseudomonadati</taxon>
        <taxon>Pseudomonadota</taxon>
        <taxon>Gammaproteobacteria</taxon>
        <taxon>Pseudomonadales</taxon>
        <taxon>Pseudomonadaceae</taxon>
        <taxon>Pseudomonas</taxon>
    </lineage>
</organism>
<dbReference type="EMBL" id="JQGJ01000003">
    <property type="protein sequence ID" value="KHK65379.1"/>
    <property type="molecule type" value="Genomic_DNA"/>
</dbReference>
<proteinExistence type="predicted"/>
<dbReference type="AlphaFoldDB" id="A0A0B1Z2S7"/>
<protein>
    <submittedName>
        <fullName evidence="1">Uncharacterized protein</fullName>
    </submittedName>
</protein>
<dbReference type="Proteomes" id="UP000030949">
    <property type="component" value="Unassembled WGS sequence"/>
</dbReference>
<evidence type="ECO:0000313" key="2">
    <source>
        <dbReference type="Proteomes" id="UP000030949"/>
    </source>
</evidence>
<dbReference type="OrthoDB" id="6982863at2"/>
<dbReference type="RefSeq" id="WP_039589459.1">
    <property type="nucleotide sequence ID" value="NZ_JQGJ02000005.1"/>
</dbReference>
<evidence type="ECO:0000313" key="1">
    <source>
        <dbReference type="EMBL" id="KHK65379.1"/>
    </source>
</evidence>
<name>A0A0B1Z2S7_9PSED</name>
<gene>
    <name evidence="1" type="ORF">JZ00_05735</name>
</gene>